<reference evidence="5 8" key="2">
    <citation type="submission" date="2023-11" db="EMBL/GenBank/DDBJ databases">
        <title>MicrobeMod: A computational toolkit for identifying prokaryotic methylation and restriction-modification with nanopore sequencing.</title>
        <authorList>
            <person name="Crits-Christoph A."/>
            <person name="Kang S.C."/>
            <person name="Lee H."/>
            <person name="Ostrov N."/>
        </authorList>
    </citation>
    <scope>NUCLEOTIDE SEQUENCE [LARGE SCALE GENOMIC DNA]</scope>
    <source>
        <strain evidence="5 8">ATCC 29145</strain>
    </source>
</reference>
<keyword evidence="4" id="KW-0963">Cytoplasm</keyword>
<evidence type="ECO:0000313" key="7">
    <source>
        <dbReference type="Proteomes" id="UP000298774"/>
    </source>
</evidence>
<dbReference type="Pfam" id="PF02545">
    <property type="entry name" value="Maf"/>
    <property type="match status" value="1"/>
</dbReference>
<feature type="active site" description="Proton acceptor" evidence="4">
    <location>
        <position position="75"/>
    </location>
</feature>
<dbReference type="PANTHER" id="PTHR43213:SF5">
    <property type="entry name" value="BIFUNCTIONAL DTTP_UTP PYROPHOSPHATASE_METHYLTRANSFERASE PROTEIN-RELATED"/>
    <property type="match status" value="1"/>
</dbReference>
<evidence type="ECO:0000313" key="6">
    <source>
        <dbReference type="EMBL" id="QCO10748.1"/>
    </source>
</evidence>
<evidence type="ECO:0000313" key="5">
    <source>
        <dbReference type="EMBL" id="MDX5952017.1"/>
    </source>
</evidence>
<proteinExistence type="inferred from homology"/>
<comment type="function">
    <text evidence="4">Nucleoside triphosphate pyrophosphatase that hydrolyzes dTTP and UTP. May have a dual role in cell division arrest and in preventing the incorporation of modified nucleotides into cellular nucleic acids.</text>
</comment>
<dbReference type="RefSeq" id="WP_035678268.1">
    <property type="nucleotide sequence ID" value="NZ_CP012915.1"/>
</dbReference>
<dbReference type="GO" id="GO:0009117">
    <property type="term" value="P:nucleotide metabolic process"/>
    <property type="evidence" value="ECO:0007669"/>
    <property type="project" value="UniProtKB-KW"/>
</dbReference>
<dbReference type="GeneID" id="56451466"/>
<organism evidence="6 7">
    <name type="scientific">Azospirillum brasilense</name>
    <dbReference type="NCBI Taxonomy" id="192"/>
    <lineage>
        <taxon>Bacteria</taxon>
        <taxon>Pseudomonadati</taxon>
        <taxon>Pseudomonadota</taxon>
        <taxon>Alphaproteobacteria</taxon>
        <taxon>Rhodospirillales</taxon>
        <taxon>Azospirillaceae</taxon>
        <taxon>Azospirillum</taxon>
    </lineage>
</organism>
<comment type="subcellular location">
    <subcellularLocation>
        <location evidence="4">Cytoplasm</location>
    </subcellularLocation>
</comment>
<dbReference type="CDD" id="cd00555">
    <property type="entry name" value="Maf"/>
    <property type="match status" value="1"/>
</dbReference>
<evidence type="ECO:0000256" key="3">
    <source>
        <dbReference type="ARBA" id="ARBA00023080"/>
    </source>
</evidence>
<evidence type="ECO:0000256" key="2">
    <source>
        <dbReference type="ARBA" id="ARBA00022801"/>
    </source>
</evidence>
<keyword evidence="8" id="KW-1185">Reference proteome</keyword>
<feature type="site" description="Important for substrate specificity" evidence="4">
    <location>
        <position position="164"/>
    </location>
</feature>
<dbReference type="Proteomes" id="UP000298774">
    <property type="component" value="Plasmid p1"/>
</dbReference>
<accession>A0A0P0F432</accession>
<dbReference type="AlphaFoldDB" id="A0A0P0F432"/>
<reference evidence="6 7" key="1">
    <citation type="submission" date="2018-09" db="EMBL/GenBank/DDBJ databases">
        <title>Whole genome based analysis of evolution and adaptive divergence in Indian and Brazilian strains of Azospirillum brasilense.</title>
        <authorList>
            <person name="Singh C."/>
            <person name="Tripathi A.K."/>
        </authorList>
    </citation>
    <scope>NUCLEOTIDE SEQUENCE [LARGE SCALE GENOMIC DNA]</scope>
    <source>
        <strain evidence="6 7">MTCC4038</strain>
        <plasmid evidence="6 7">p1</plasmid>
    </source>
</reference>
<comment type="caution">
    <text evidence="4">Lacks conserved residue(s) required for the propagation of feature annotation.</text>
</comment>
<dbReference type="KEGG" id="abf:AMK58_20405"/>
<dbReference type="EC" id="3.6.1.9" evidence="4"/>
<dbReference type="NCBIfam" id="TIGR00172">
    <property type="entry name" value="maf"/>
    <property type="match status" value="1"/>
</dbReference>
<dbReference type="PANTHER" id="PTHR43213">
    <property type="entry name" value="BIFUNCTIONAL DTTP/UTP PYROPHOSPHATASE/METHYLTRANSFERASE PROTEIN-RELATED"/>
    <property type="match status" value="1"/>
</dbReference>
<dbReference type="GO" id="GO:0005737">
    <property type="term" value="C:cytoplasm"/>
    <property type="evidence" value="ECO:0007669"/>
    <property type="project" value="UniProtKB-SubCell"/>
</dbReference>
<evidence type="ECO:0000313" key="8">
    <source>
        <dbReference type="Proteomes" id="UP001277471"/>
    </source>
</evidence>
<feature type="site" description="Important for substrate specificity" evidence="4">
    <location>
        <position position="76"/>
    </location>
</feature>
<dbReference type="InterPro" id="IPR003697">
    <property type="entry name" value="Maf-like"/>
</dbReference>
<dbReference type="Proteomes" id="UP001277471">
    <property type="component" value="Unassembled WGS sequence"/>
</dbReference>
<dbReference type="GO" id="GO:0047429">
    <property type="term" value="F:nucleoside triphosphate diphosphatase activity"/>
    <property type="evidence" value="ECO:0007669"/>
    <property type="project" value="UniProtKB-EC"/>
</dbReference>
<dbReference type="HAMAP" id="MF_00528">
    <property type="entry name" value="Maf"/>
    <property type="match status" value="1"/>
</dbReference>
<dbReference type="Gene3D" id="3.90.950.10">
    <property type="match status" value="1"/>
</dbReference>
<evidence type="ECO:0000256" key="1">
    <source>
        <dbReference type="ARBA" id="ARBA00001968"/>
    </source>
</evidence>
<gene>
    <name evidence="6" type="primary">maf</name>
    <name evidence="6" type="ORF">D3868_16890</name>
    <name evidence="5" type="ORF">SIM66_12540</name>
</gene>
<dbReference type="EMBL" id="CP032340">
    <property type="protein sequence ID" value="QCO10748.1"/>
    <property type="molecule type" value="Genomic_DNA"/>
</dbReference>
<dbReference type="PIRSF" id="PIRSF006305">
    <property type="entry name" value="Maf"/>
    <property type="match status" value="1"/>
</dbReference>
<comment type="similarity">
    <text evidence="4">Belongs to the Maf family. YhdE subfamily.</text>
</comment>
<comment type="catalytic activity">
    <reaction evidence="4">
        <text>UTP + H2O = UMP + diphosphate + H(+)</text>
        <dbReference type="Rhea" id="RHEA:29395"/>
        <dbReference type="ChEBI" id="CHEBI:15377"/>
        <dbReference type="ChEBI" id="CHEBI:15378"/>
        <dbReference type="ChEBI" id="CHEBI:33019"/>
        <dbReference type="ChEBI" id="CHEBI:46398"/>
        <dbReference type="ChEBI" id="CHEBI:57865"/>
        <dbReference type="EC" id="3.6.1.9"/>
    </reaction>
</comment>
<sequence length="201" mass="21469">MSTETTHRLVLASASPRRLDLLRQIGVVPDAVDPADIDESPLPRELPPQHALRLAGEKAAAVAARHPGAFVLAADTVVACGRRILPKAEEEKQARACLGLLSGRRHRVFGGVVLLSPTGDGEALRRSDRLVRTDVTFKSLSHEETESYIACGEWQGKAGGYAIQGRVAAHVRWIGGSYSNVVGLPLFEVAALLRGAGFPLP</sequence>
<dbReference type="InterPro" id="IPR029001">
    <property type="entry name" value="ITPase-like_fam"/>
</dbReference>
<keyword evidence="6" id="KW-0614">Plasmid</keyword>
<keyword evidence="2 4" id="KW-0378">Hydrolase</keyword>
<name>A0A0P0F432_AZOBR</name>
<dbReference type="SUPFAM" id="SSF52972">
    <property type="entry name" value="ITPase-like"/>
    <property type="match status" value="1"/>
</dbReference>
<keyword evidence="3 4" id="KW-0546">Nucleotide metabolism</keyword>
<geneLocation type="plasmid" evidence="6 7">
    <name>p1</name>
</geneLocation>
<evidence type="ECO:0000256" key="4">
    <source>
        <dbReference type="HAMAP-Rule" id="MF_00528"/>
    </source>
</evidence>
<feature type="site" description="Important for substrate specificity" evidence="4">
    <location>
        <position position="17"/>
    </location>
</feature>
<dbReference type="EMBL" id="JAWXYC010000003">
    <property type="protein sequence ID" value="MDX5952017.1"/>
    <property type="molecule type" value="Genomic_DNA"/>
</dbReference>
<protein>
    <recommendedName>
        <fullName evidence="4">dTTP/UTP pyrophosphatase</fullName>
        <shortName evidence="4">dTTPase/UTPase</shortName>
        <ecNumber evidence="4">3.6.1.9</ecNumber>
    </recommendedName>
    <alternativeName>
        <fullName evidence="4">Nucleoside triphosphate pyrophosphatase</fullName>
    </alternativeName>
    <alternativeName>
        <fullName evidence="4">Nucleotide pyrophosphatase</fullName>
        <shortName evidence="4">Nucleotide PPase</shortName>
    </alternativeName>
</protein>
<comment type="catalytic activity">
    <reaction evidence="4">
        <text>dTTP + H2O = dTMP + diphosphate + H(+)</text>
        <dbReference type="Rhea" id="RHEA:28534"/>
        <dbReference type="ChEBI" id="CHEBI:15377"/>
        <dbReference type="ChEBI" id="CHEBI:15378"/>
        <dbReference type="ChEBI" id="CHEBI:33019"/>
        <dbReference type="ChEBI" id="CHEBI:37568"/>
        <dbReference type="ChEBI" id="CHEBI:63528"/>
        <dbReference type="EC" id="3.6.1.9"/>
    </reaction>
</comment>
<comment type="cofactor">
    <cofactor evidence="1 4">
        <name>a divalent metal cation</name>
        <dbReference type="ChEBI" id="CHEBI:60240"/>
    </cofactor>
</comment>